<keyword evidence="1" id="KW-0812">Transmembrane</keyword>
<evidence type="ECO:0000256" key="1">
    <source>
        <dbReference type="SAM" id="Phobius"/>
    </source>
</evidence>
<dbReference type="AlphaFoldDB" id="W8BYH6"/>
<organism evidence="2">
    <name type="scientific">Ceratitis capitata</name>
    <name type="common">Mediterranean fruit fly</name>
    <name type="synonym">Tephritis capitata</name>
    <dbReference type="NCBI Taxonomy" id="7213"/>
    <lineage>
        <taxon>Eukaryota</taxon>
        <taxon>Metazoa</taxon>
        <taxon>Ecdysozoa</taxon>
        <taxon>Arthropoda</taxon>
        <taxon>Hexapoda</taxon>
        <taxon>Insecta</taxon>
        <taxon>Pterygota</taxon>
        <taxon>Neoptera</taxon>
        <taxon>Endopterygota</taxon>
        <taxon>Diptera</taxon>
        <taxon>Brachycera</taxon>
        <taxon>Muscomorpha</taxon>
        <taxon>Tephritoidea</taxon>
        <taxon>Tephritidae</taxon>
        <taxon>Ceratitis</taxon>
        <taxon>Ceratitis</taxon>
    </lineage>
</organism>
<dbReference type="EMBL" id="GAMC01002168">
    <property type="protein sequence ID" value="JAC04388.1"/>
    <property type="molecule type" value="mRNA"/>
</dbReference>
<reference evidence="2" key="2">
    <citation type="journal article" date="2014" name="BMC Genomics">
        <title>A genomic perspective to assessing quality of mass-reared SIT flies used in Mediterranean fruit fly (Ceratitis capitata) eradication in California.</title>
        <authorList>
            <person name="Calla B."/>
            <person name="Hall B."/>
            <person name="Hou S."/>
            <person name="Geib S.M."/>
        </authorList>
    </citation>
    <scope>NUCLEOTIDE SEQUENCE</scope>
</reference>
<sequence length="180" mass="21067">MSYKIYEKFINNIGKILFCTQNIYISEKATYVYKLPRMAAKNRFLGCRAVLLPITLALILLLRMDNMLTALQLHEAEKFQNQHLPQQKYSSNLDSHYTYGSLSDNRDVLGDIVNEHFILPMDVMNIKELNERERLKRCISFKYGLSETLELEERDIMKDARTSFLPQDTTSIPSECQEFI</sequence>
<accession>W8BYH6</accession>
<proteinExistence type="evidence at transcript level"/>
<evidence type="ECO:0000313" key="2">
    <source>
        <dbReference type="EMBL" id="JAC04388.1"/>
    </source>
</evidence>
<reference evidence="2" key="1">
    <citation type="submission" date="2013-07" db="EMBL/GenBank/DDBJ databases">
        <authorList>
            <person name="Geib S."/>
        </authorList>
    </citation>
    <scope>NUCLEOTIDE SEQUENCE</scope>
</reference>
<keyword evidence="1" id="KW-1133">Transmembrane helix</keyword>
<protein>
    <submittedName>
        <fullName evidence="2">Uncharacterized protein</fullName>
    </submittedName>
</protein>
<keyword evidence="1" id="KW-0472">Membrane</keyword>
<name>W8BYH6_CERCA</name>
<feature type="transmembrane region" description="Helical" evidence="1">
    <location>
        <begin position="44"/>
        <end position="62"/>
    </location>
</feature>
<dbReference type="OrthoDB" id="6475849at2759"/>